<dbReference type="EnsemblFungi" id="MAPG_10964T0">
    <property type="protein sequence ID" value="MAPG_10964T0"/>
    <property type="gene ID" value="MAPG_10964"/>
</dbReference>
<sequence length="146" mass="15635">MPPAAASPPPRRSPGRKASSSSLASPTANSPVLQQPQQLSGRAQRVTGLAPAPLALRGFPRNSEGVEQLQLKMQMQAQAHAQAQAQARAKLSGEARDLHELTREYAREQDAGVRPILAGVAPSPDAWSGRKGRRHGDGRRQEPDLE</sequence>
<evidence type="ECO:0000313" key="2">
    <source>
        <dbReference type="EMBL" id="KLU92017.1"/>
    </source>
</evidence>
<keyword evidence="4" id="KW-1185">Reference proteome</keyword>
<feature type="compositionally biased region" description="Polar residues" evidence="1">
    <location>
        <begin position="32"/>
        <end position="41"/>
    </location>
</feature>
<reference evidence="2" key="3">
    <citation type="submission" date="2011-03" db="EMBL/GenBank/DDBJ databases">
        <title>Annotation of Magnaporthe poae ATCC 64411.</title>
        <authorList>
            <person name="Ma L.-J."/>
            <person name="Dead R."/>
            <person name="Young S.K."/>
            <person name="Zeng Q."/>
            <person name="Gargeya S."/>
            <person name="Fitzgerald M."/>
            <person name="Haas B."/>
            <person name="Abouelleil A."/>
            <person name="Alvarado L."/>
            <person name="Arachchi H.M."/>
            <person name="Berlin A."/>
            <person name="Brown A."/>
            <person name="Chapman S.B."/>
            <person name="Chen Z."/>
            <person name="Dunbar C."/>
            <person name="Freedman E."/>
            <person name="Gearin G."/>
            <person name="Gellesch M."/>
            <person name="Goldberg J."/>
            <person name="Griggs A."/>
            <person name="Gujja S."/>
            <person name="Heiman D."/>
            <person name="Howarth C."/>
            <person name="Larson L."/>
            <person name="Lui A."/>
            <person name="MacDonald P.J.P."/>
            <person name="Mehta T."/>
            <person name="Montmayeur A."/>
            <person name="Murphy C."/>
            <person name="Neiman D."/>
            <person name="Pearson M."/>
            <person name="Priest M."/>
            <person name="Roberts A."/>
            <person name="Saif S."/>
            <person name="Shea T."/>
            <person name="Shenoy N."/>
            <person name="Sisk P."/>
            <person name="Stolte C."/>
            <person name="Sykes S."/>
            <person name="Yandava C."/>
            <person name="Wortman J."/>
            <person name="Nusbaum C."/>
            <person name="Birren B."/>
        </authorList>
    </citation>
    <scope>NUCLEOTIDE SEQUENCE</scope>
    <source>
        <strain evidence="2">ATCC 64411</strain>
    </source>
</reference>
<reference evidence="3" key="4">
    <citation type="journal article" date="2015" name="G3 (Bethesda)">
        <title>Genome sequences of three phytopathogenic species of the Magnaporthaceae family of fungi.</title>
        <authorList>
            <person name="Okagaki L.H."/>
            <person name="Nunes C.C."/>
            <person name="Sailsbery J."/>
            <person name="Clay B."/>
            <person name="Brown D."/>
            <person name="John T."/>
            <person name="Oh Y."/>
            <person name="Young N."/>
            <person name="Fitzgerald M."/>
            <person name="Haas B.J."/>
            <person name="Zeng Q."/>
            <person name="Young S."/>
            <person name="Adiconis X."/>
            <person name="Fan L."/>
            <person name="Levin J.Z."/>
            <person name="Mitchell T.K."/>
            <person name="Okubara P.A."/>
            <person name="Farman M.L."/>
            <person name="Kohn L.M."/>
            <person name="Birren B."/>
            <person name="Ma L.-J."/>
            <person name="Dean R.A."/>
        </authorList>
    </citation>
    <scope>NUCLEOTIDE SEQUENCE</scope>
    <source>
        <strain evidence="3">ATCC 64411 / 73-15</strain>
    </source>
</reference>
<proteinExistence type="predicted"/>
<reference evidence="3" key="5">
    <citation type="submission" date="2015-06" db="UniProtKB">
        <authorList>
            <consortium name="EnsemblFungi"/>
        </authorList>
    </citation>
    <scope>IDENTIFICATION</scope>
    <source>
        <strain evidence="3">ATCC 64411</strain>
    </source>
</reference>
<evidence type="ECO:0000256" key="1">
    <source>
        <dbReference type="SAM" id="MobiDB-lite"/>
    </source>
</evidence>
<feature type="region of interest" description="Disordered" evidence="1">
    <location>
        <begin position="106"/>
        <end position="146"/>
    </location>
</feature>
<reference evidence="4" key="2">
    <citation type="submission" date="2010-05" db="EMBL/GenBank/DDBJ databases">
        <title>The genome sequence of Magnaporthe poae strain ATCC 64411.</title>
        <authorList>
            <person name="Ma L.-J."/>
            <person name="Dead R."/>
            <person name="Young S."/>
            <person name="Zeng Q."/>
            <person name="Koehrsen M."/>
            <person name="Alvarado L."/>
            <person name="Berlin A."/>
            <person name="Chapman S.B."/>
            <person name="Chen Z."/>
            <person name="Freedman E."/>
            <person name="Gellesch M."/>
            <person name="Goldberg J."/>
            <person name="Griggs A."/>
            <person name="Gujja S."/>
            <person name="Heilman E.R."/>
            <person name="Heiman D."/>
            <person name="Hepburn T."/>
            <person name="Howarth C."/>
            <person name="Jen D."/>
            <person name="Larson L."/>
            <person name="Mehta T."/>
            <person name="Neiman D."/>
            <person name="Pearson M."/>
            <person name="Roberts A."/>
            <person name="Saif S."/>
            <person name="Shea T."/>
            <person name="Shenoy N."/>
            <person name="Sisk P."/>
            <person name="Stolte C."/>
            <person name="Sykes S."/>
            <person name="Walk T."/>
            <person name="White J."/>
            <person name="Yandava C."/>
            <person name="Haas B."/>
            <person name="Nusbaum C."/>
            <person name="Birren B."/>
        </authorList>
    </citation>
    <scope>NUCLEOTIDE SEQUENCE [LARGE SCALE GENOMIC DNA]</scope>
    <source>
        <strain evidence="4">ATCC 64411 / 73-15</strain>
    </source>
</reference>
<protein>
    <submittedName>
        <fullName evidence="2 3">Uncharacterized protein</fullName>
    </submittedName>
</protein>
<dbReference type="AlphaFoldDB" id="A0A0C4EE03"/>
<evidence type="ECO:0000313" key="4">
    <source>
        <dbReference type="Proteomes" id="UP000011715"/>
    </source>
</evidence>
<organism evidence="3 4">
    <name type="scientific">Magnaporthiopsis poae (strain ATCC 64411 / 73-15)</name>
    <name type="common">Kentucky bluegrass fungus</name>
    <name type="synonym">Magnaporthe poae</name>
    <dbReference type="NCBI Taxonomy" id="644358"/>
    <lineage>
        <taxon>Eukaryota</taxon>
        <taxon>Fungi</taxon>
        <taxon>Dikarya</taxon>
        <taxon>Ascomycota</taxon>
        <taxon>Pezizomycotina</taxon>
        <taxon>Sordariomycetes</taxon>
        <taxon>Sordariomycetidae</taxon>
        <taxon>Magnaporthales</taxon>
        <taxon>Magnaporthaceae</taxon>
        <taxon>Magnaporthiopsis</taxon>
    </lineage>
</organism>
<gene>
    <name evidence="2" type="ORF">MAPG_10964</name>
</gene>
<dbReference type="VEuPathDB" id="FungiDB:MAPG_10964"/>
<name>A0A0C4EE03_MAGP6</name>
<feature type="compositionally biased region" description="Pro residues" evidence="1">
    <location>
        <begin position="1"/>
        <end position="12"/>
    </location>
</feature>
<reference evidence="2" key="1">
    <citation type="submission" date="2010-05" db="EMBL/GenBank/DDBJ databases">
        <title>The Genome Sequence of Magnaporthe poae strain ATCC 64411.</title>
        <authorList>
            <consortium name="The Broad Institute Genome Sequencing Platform"/>
            <consortium name="Broad Institute Genome Sequencing Center for Infectious Disease"/>
            <person name="Ma L.-J."/>
            <person name="Dead R."/>
            <person name="Young S."/>
            <person name="Zeng Q."/>
            <person name="Koehrsen M."/>
            <person name="Alvarado L."/>
            <person name="Berlin A."/>
            <person name="Chapman S.B."/>
            <person name="Chen Z."/>
            <person name="Freedman E."/>
            <person name="Gellesch M."/>
            <person name="Goldberg J."/>
            <person name="Griggs A."/>
            <person name="Gujja S."/>
            <person name="Heilman E.R."/>
            <person name="Heiman D."/>
            <person name="Hepburn T."/>
            <person name="Howarth C."/>
            <person name="Jen D."/>
            <person name="Larson L."/>
            <person name="Mehta T."/>
            <person name="Neiman D."/>
            <person name="Pearson M."/>
            <person name="Roberts A."/>
            <person name="Saif S."/>
            <person name="Shea T."/>
            <person name="Shenoy N."/>
            <person name="Sisk P."/>
            <person name="Stolte C."/>
            <person name="Sykes S."/>
            <person name="Walk T."/>
            <person name="White J."/>
            <person name="Yandava C."/>
            <person name="Haas B."/>
            <person name="Nusbaum C."/>
            <person name="Birren B."/>
        </authorList>
    </citation>
    <scope>NUCLEOTIDE SEQUENCE</scope>
    <source>
        <strain evidence="2">ATCC 64411</strain>
    </source>
</reference>
<accession>A0A0C4EE03</accession>
<feature type="region of interest" description="Disordered" evidence="1">
    <location>
        <begin position="1"/>
        <end position="46"/>
    </location>
</feature>
<dbReference type="EMBL" id="ADBL01002701">
    <property type="status" value="NOT_ANNOTATED_CDS"/>
    <property type="molecule type" value="Genomic_DNA"/>
</dbReference>
<evidence type="ECO:0000313" key="3">
    <source>
        <dbReference type="EnsemblFungi" id="MAPG_10964T0"/>
    </source>
</evidence>
<dbReference type="Proteomes" id="UP000011715">
    <property type="component" value="Unassembled WGS sequence"/>
</dbReference>
<dbReference type="EMBL" id="GL876978">
    <property type="protein sequence ID" value="KLU92017.1"/>
    <property type="molecule type" value="Genomic_DNA"/>
</dbReference>
<feature type="compositionally biased region" description="Low complexity" evidence="1">
    <location>
        <begin position="16"/>
        <end position="31"/>
    </location>
</feature>